<dbReference type="Pfam" id="PF03006">
    <property type="entry name" value="HlyIII"/>
    <property type="match status" value="1"/>
</dbReference>
<evidence type="ECO:0000256" key="2">
    <source>
        <dbReference type="ARBA" id="ARBA00007018"/>
    </source>
</evidence>
<feature type="binding site" evidence="6">
    <location>
        <position position="252"/>
    </location>
    <ligand>
        <name>Zn(2+)</name>
        <dbReference type="ChEBI" id="CHEBI:29105"/>
    </ligand>
</feature>
<dbReference type="PANTHER" id="PTHR20855:SF92">
    <property type="entry name" value="PROGESTIN AND ADIPOQ RECEPTOR FAMILY MEMBER 3-LIKE"/>
    <property type="match status" value="1"/>
</dbReference>
<dbReference type="OMA" id="FHICATI"/>
<evidence type="ECO:0000256" key="3">
    <source>
        <dbReference type="ARBA" id="ARBA00022692"/>
    </source>
</evidence>
<feature type="transmembrane region" description="Helical" evidence="7">
    <location>
        <begin position="75"/>
        <end position="96"/>
    </location>
</feature>
<feature type="transmembrane region" description="Helical" evidence="7">
    <location>
        <begin position="207"/>
        <end position="230"/>
    </location>
</feature>
<feature type="binding site" evidence="6">
    <location>
        <position position="248"/>
    </location>
    <ligand>
        <name>Zn(2+)</name>
        <dbReference type="ChEBI" id="CHEBI:29105"/>
    </ligand>
</feature>
<accession>V4CMF5</accession>
<keyword evidence="4 7" id="KW-1133">Transmembrane helix</keyword>
<dbReference type="GO" id="GO:0016020">
    <property type="term" value="C:membrane"/>
    <property type="evidence" value="ECO:0007669"/>
    <property type="project" value="UniProtKB-SubCell"/>
</dbReference>
<dbReference type="CTD" id="20251756"/>
<name>V4CMF5_LOTGI</name>
<dbReference type="HOGENOM" id="CLU_052356_2_0_1"/>
<evidence type="ECO:0000256" key="6">
    <source>
        <dbReference type="PIRSR" id="PIRSR604254-1"/>
    </source>
</evidence>
<keyword evidence="5 7" id="KW-0472">Membrane</keyword>
<reference evidence="8 9" key="1">
    <citation type="journal article" date="2013" name="Nature">
        <title>Insights into bilaterian evolution from three spiralian genomes.</title>
        <authorList>
            <person name="Simakov O."/>
            <person name="Marletaz F."/>
            <person name="Cho S.J."/>
            <person name="Edsinger-Gonzales E."/>
            <person name="Havlak P."/>
            <person name="Hellsten U."/>
            <person name="Kuo D.H."/>
            <person name="Larsson T."/>
            <person name="Lv J."/>
            <person name="Arendt D."/>
            <person name="Savage R."/>
            <person name="Osoegawa K."/>
            <person name="de Jong P."/>
            <person name="Grimwood J."/>
            <person name="Chapman J.A."/>
            <person name="Shapiro H."/>
            <person name="Aerts A."/>
            <person name="Otillar R.P."/>
            <person name="Terry A.Y."/>
            <person name="Boore J.L."/>
            <person name="Grigoriev I.V."/>
            <person name="Lindberg D.R."/>
            <person name="Seaver E.C."/>
            <person name="Weisblat D.A."/>
            <person name="Putnam N.H."/>
            <person name="Rokhsar D.S."/>
        </authorList>
    </citation>
    <scope>NUCLEOTIDE SEQUENCE [LARGE SCALE GENOMIC DNA]</scope>
</reference>
<dbReference type="GO" id="GO:0046872">
    <property type="term" value="F:metal ion binding"/>
    <property type="evidence" value="ECO:0007669"/>
    <property type="project" value="UniProtKB-KW"/>
</dbReference>
<comment type="similarity">
    <text evidence="2">Belongs to the ADIPOR family.</text>
</comment>
<dbReference type="EMBL" id="KB199981">
    <property type="protein sequence ID" value="ESP03525.1"/>
    <property type="molecule type" value="Genomic_DNA"/>
</dbReference>
<feature type="non-terminal residue" evidence="8">
    <location>
        <position position="1"/>
    </location>
</feature>
<dbReference type="InterPro" id="IPR004254">
    <property type="entry name" value="AdipoR/HlyIII-related"/>
</dbReference>
<evidence type="ECO:0000256" key="1">
    <source>
        <dbReference type="ARBA" id="ARBA00004141"/>
    </source>
</evidence>
<organism evidence="8 9">
    <name type="scientific">Lottia gigantea</name>
    <name type="common">Giant owl limpet</name>
    <dbReference type="NCBI Taxonomy" id="225164"/>
    <lineage>
        <taxon>Eukaryota</taxon>
        <taxon>Metazoa</taxon>
        <taxon>Spiralia</taxon>
        <taxon>Lophotrochozoa</taxon>
        <taxon>Mollusca</taxon>
        <taxon>Gastropoda</taxon>
        <taxon>Patellogastropoda</taxon>
        <taxon>Lottioidea</taxon>
        <taxon>Lottiidae</taxon>
        <taxon>Lottia</taxon>
    </lineage>
</organism>
<sequence length="263" mass="30401">TLTLNHIPYPMRHAFIETGYRQLHKPWSYYYLSVAKWHNETLNVWTHVIASIIIPYYGVQFHQKHDLLYSSEGNKMLVCFLGCLTLTVLSSIAHWFGSRSVKSHVIFFLMDYSGIALYVYTTSVVALYICGDIHSFETLRPFYVQVGVVLATICFAINCAAKVWIENKSFSSMKKFGMIAPYILFALYVSCPLFPRYWHCYLDSKCALYSLNNITLCYALFVLEAIVYALHIPERWKAKSFDHCGQSHQIFHISVLVTMVVQI</sequence>
<dbReference type="Proteomes" id="UP000030746">
    <property type="component" value="Unassembled WGS sequence"/>
</dbReference>
<protein>
    <submittedName>
        <fullName evidence="8">Uncharacterized protein</fullName>
    </submittedName>
</protein>
<dbReference type="PANTHER" id="PTHR20855">
    <property type="entry name" value="ADIPOR/PROGESTIN RECEPTOR-RELATED"/>
    <property type="match status" value="1"/>
</dbReference>
<keyword evidence="6" id="KW-0479">Metal-binding</keyword>
<dbReference type="OrthoDB" id="535992at2759"/>
<dbReference type="GeneID" id="20251756"/>
<feature type="binding site" evidence="6">
    <location>
        <position position="94"/>
    </location>
    <ligand>
        <name>Zn(2+)</name>
        <dbReference type="ChEBI" id="CHEBI:29105"/>
    </ligand>
</feature>
<keyword evidence="3 7" id="KW-0812">Transmembrane</keyword>
<feature type="transmembrane region" description="Helical" evidence="7">
    <location>
        <begin position="176"/>
        <end position="195"/>
    </location>
</feature>
<keyword evidence="6" id="KW-0862">Zinc</keyword>
<evidence type="ECO:0000313" key="9">
    <source>
        <dbReference type="Proteomes" id="UP000030746"/>
    </source>
</evidence>
<evidence type="ECO:0000256" key="5">
    <source>
        <dbReference type="ARBA" id="ARBA00023136"/>
    </source>
</evidence>
<gene>
    <name evidence="8" type="ORF">LOTGIDRAFT_65957</name>
</gene>
<evidence type="ECO:0000313" key="8">
    <source>
        <dbReference type="EMBL" id="ESP03525.1"/>
    </source>
</evidence>
<feature type="transmembrane region" description="Helical" evidence="7">
    <location>
        <begin position="108"/>
        <end position="130"/>
    </location>
</feature>
<evidence type="ECO:0000256" key="4">
    <source>
        <dbReference type="ARBA" id="ARBA00022989"/>
    </source>
</evidence>
<evidence type="ECO:0000256" key="7">
    <source>
        <dbReference type="SAM" id="Phobius"/>
    </source>
</evidence>
<dbReference type="GO" id="GO:0038023">
    <property type="term" value="F:signaling receptor activity"/>
    <property type="evidence" value="ECO:0007669"/>
    <property type="project" value="TreeGrafter"/>
</dbReference>
<feature type="transmembrane region" description="Helical" evidence="7">
    <location>
        <begin position="142"/>
        <end position="164"/>
    </location>
</feature>
<dbReference type="RefSeq" id="XP_009045755.1">
    <property type="nucleotide sequence ID" value="XM_009047507.1"/>
</dbReference>
<keyword evidence="9" id="KW-1185">Reference proteome</keyword>
<feature type="non-terminal residue" evidence="8">
    <location>
        <position position="263"/>
    </location>
</feature>
<dbReference type="KEGG" id="lgi:LOTGIDRAFT_65957"/>
<comment type="subcellular location">
    <subcellularLocation>
        <location evidence="1">Membrane</location>
        <topology evidence="1">Multi-pass membrane protein</topology>
    </subcellularLocation>
</comment>
<dbReference type="AlphaFoldDB" id="V4CMF5"/>
<proteinExistence type="inferred from homology"/>